<dbReference type="AlphaFoldDB" id="A0A250XHT6"/>
<evidence type="ECO:0000256" key="1">
    <source>
        <dbReference type="SAM" id="MobiDB-lite"/>
    </source>
</evidence>
<feature type="compositionally biased region" description="Acidic residues" evidence="1">
    <location>
        <begin position="689"/>
        <end position="700"/>
    </location>
</feature>
<gene>
    <name evidence="2" type="ORF">CEUSTIGMA_g10073.t1</name>
</gene>
<feature type="region of interest" description="Disordered" evidence="1">
    <location>
        <begin position="680"/>
        <end position="710"/>
    </location>
</feature>
<name>A0A250XHT6_9CHLO</name>
<protein>
    <submittedName>
        <fullName evidence="2">Uncharacterized protein</fullName>
    </submittedName>
</protein>
<accession>A0A250XHT6</accession>
<keyword evidence="3" id="KW-1185">Reference proteome</keyword>
<comment type="caution">
    <text evidence="2">The sequence shown here is derived from an EMBL/GenBank/DDBJ whole genome shotgun (WGS) entry which is preliminary data.</text>
</comment>
<evidence type="ECO:0000313" key="3">
    <source>
        <dbReference type="Proteomes" id="UP000232323"/>
    </source>
</evidence>
<dbReference type="Proteomes" id="UP000232323">
    <property type="component" value="Unassembled WGS sequence"/>
</dbReference>
<organism evidence="2 3">
    <name type="scientific">Chlamydomonas eustigma</name>
    <dbReference type="NCBI Taxonomy" id="1157962"/>
    <lineage>
        <taxon>Eukaryota</taxon>
        <taxon>Viridiplantae</taxon>
        <taxon>Chlorophyta</taxon>
        <taxon>core chlorophytes</taxon>
        <taxon>Chlorophyceae</taxon>
        <taxon>CS clade</taxon>
        <taxon>Chlamydomonadales</taxon>
        <taxon>Chlamydomonadaceae</taxon>
        <taxon>Chlamydomonas</taxon>
    </lineage>
</organism>
<dbReference type="EMBL" id="BEGY01000084">
    <property type="protein sequence ID" value="GAX82647.1"/>
    <property type="molecule type" value="Genomic_DNA"/>
</dbReference>
<reference evidence="2 3" key="1">
    <citation type="submission" date="2017-08" db="EMBL/GenBank/DDBJ databases">
        <title>Acidophilic green algal genome provides insights into adaptation to an acidic environment.</title>
        <authorList>
            <person name="Hirooka S."/>
            <person name="Hirose Y."/>
            <person name="Kanesaki Y."/>
            <person name="Higuchi S."/>
            <person name="Fujiwara T."/>
            <person name="Onuma R."/>
            <person name="Era A."/>
            <person name="Ohbayashi R."/>
            <person name="Uzuka A."/>
            <person name="Nozaki H."/>
            <person name="Yoshikawa H."/>
            <person name="Miyagishima S.Y."/>
        </authorList>
    </citation>
    <scope>NUCLEOTIDE SEQUENCE [LARGE SCALE GENOMIC DNA]</scope>
    <source>
        <strain evidence="2 3">NIES-2499</strain>
    </source>
</reference>
<evidence type="ECO:0000313" key="2">
    <source>
        <dbReference type="EMBL" id="GAX82647.1"/>
    </source>
</evidence>
<sequence>MSTVYDDAHCWTEEVELGNNRQPMRMFIVKLRNEETAAKKMVFSQVCEAMETPDSSLRDVCRNHKYGLQKVDAPPVLKALKEVKAISKFASHVTLVNMSEVAWLWLRTSGWERAAMNLDALRANTTPPLSRHSIRADESNIGSTALLMRPPTASCLLASEMNTSVSGASRAVLRFGSYEAGPSGLQQQHSSHYHRQIPPLGLPLVLQPAAAIIEQQQPVAVGVVNKTYEFPATLPPMILPEAERRAPYAISTSEATRVLKREVTAYVAWAGAAINTERSTRYIGGVQTTTLDKVPNLIYAFLGYIRSYYRIPEEALSLDLFADPKYIARFMSYLRARGVRQGHITKQARKINDYLQSGAPMPSPVRDHAKRMEDWLGVLEGQIRRDMPNMAKTDMPDITISWSWAIRLGEVALQRVKEDLKDGSNQMGHRAAMLVQRALLASLITGAYAPACRLYILKTLGHPDYNFQMFCNDPDCREPRGECFGNRLDVIISSSNQDGPATAVVPPVWQRITSAEASIRLTIVHHKNDRRQQYEKCPPLTFTFPPGVLTMLFLAHIYQGQKVLTQPYGQMTSNLFVSGAGNAFSDQTFVHYWRTLMDNEDTLGQQYFAPSLARTMFIEEYTSEFGMPPEMYDGAASIMGNCVKQWHASYNPSRRKRAAQKAVDAHASFVQRRAIWASLDEAREQPREQEEEQAEEEGGAELDNFAEMMN</sequence>
<proteinExistence type="predicted"/>